<sequence length="136" mass="15389">MIEKRDKEGQRELSLVAHQCWEVGERLGGGWHQRESMAAGYKGAKRVCVSVIVGSGGPCERLSRRIEQKCSECGVIWGERGGKEGAKEKRRRRKAVGDRRQGNRDEKTRIGQREAELRGDCNVVSRVEICYFLLSL</sequence>
<evidence type="ECO:0000313" key="3">
    <source>
        <dbReference type="Proteomes" id="UP000807504"/>
    </source>
</evidence>
<organism evidence="2 3">
    <name type="scientific">Argiope bruennichi</name>
    <name type="common">Wasp spider</name>
    <name type="synonym">Aranea bruennichi</name>
    <dbReference type="NCBI Taxonomy" id="94029"/>
    <lineage>
        <taxon>Eukaryota</taxon>
        <taxon>Metazoa</taxon>
        <taxon>Ecdysozoa</taxon>
        <taxon>Arthropoda</taxon>
        <taxon>Chelicerata</taxon>
        <taxon>Arachnida</taxon>
        <taxon>Araneae</taxon>
        <taxon>Araneomorphae</taxon>
        <taxon>Entelegynae</taxon>
        <taxon>Araneoidea</taxon>
        <taxon>Araneidae</taxon>
        <taxon>Argiope</taxon>
    </lineage>
</organism>
<reference evidence="2" key="2">
    <citation type="submission" date="2020-06" db="EMBL/GenBank/DDBJ databases">
        <authorList>
            <person name="Sheffer M."/>
        </authorList>
    </citation>
    <scope>NUCLEOTIDE SEQUENCE</scope>
</reference>
<proteinExistence type="predicted"/>
<feature type="compositionally biased region" description="Basic and acidic residues" evidence="1">
    <location>
        <begin position="95"/>
        <end position="109"/>
    </location>
</feature>
<feature type="region of interest" description="Disordered" evidence="1">
    <location>
        <begin position="82"/>
        <end position="109"/>
    </location>
</feature>
<keyword evidence="3" id="KW-1185">Reference proteome</keyword>
<evidence type="ECO:0000256" key="1">
    <source>
        <dbReference type="SAM" id="MobiDB-lite"/>
    </source>
</evidence>
<name>A0A8T0EDQ1_ARGBR</name>
<dbReference type="AlphaFoldDB" id="A0A8T0EDQ1"/>
<dbReference type="EMBL" id="JABXBU010002228">
    <property type="protein sequence ID" value="KAF8770909.1"/>
    <property type="molecule type" value="Genomic_DNA"/>
</dbReference>
<dbReference type="Proteomes" id="UP000807504">
    <property type="component" value="Unassembled WGS sequence"/>
</dbReference>
<evidence type="ECO:0000313" key="2">
    <source>
        <dbReference type="EMBL" id="KAF8770909.1"/>
    </source>
</evidence>
<protein>
    <submittedName>
        <fullName evidence="2">Uncharacterized protein</fullName>
    </submittedName>
</protein>
<gene>
    <name evidence="2" type="ORF">HNY73_018386</name>
</gene>
<accession>A0A8T0EDQ1</accession>
<comment type="caution">
    <text evidence="2">The sequence shown here is derived from an EMBL/GenBank/DDBJ whole genome shotgun (WGS) entry which is preliminary data.</text>
</comment>
<reference evidence="2" key="1">
    <citation type="journal article" date="2020" name="bioRxiv">
        <title>Chromosome-level reference genome of the European wasp spider Argiope bruennichi: a resource for studies on range expansion and evolutionary adaptation.</title>
        <authorList>
            <person name="Sheffer M.M."/>
            <person name="Hoppe A."/>
            <person name="Krehenwinkel H."/>
            <person name="Uhl G."/>
            <person name="Kuss A.W."/>
            <person name="Jensen L."/>
            <person name="Jensen C."/>
            <person name="Gillespie R.G."/>
            <person name="Hoff K.J."/>
            <person name="Prost S."/>
        </authorList>
    </citation>
    <scope>NUCLEOTIDE SEQUENCE</scope>
</reference>